<dbReference type="PROSITE" id="PS51257">
    <property type="entry name" value="PROKAR_LIPOPROTEIN"/>
    <property type="match status" value="1"/>
</dbReference>
<dbReference type="GO" id="GO:0016209">
    <property type="term" value="F:antioxidant activity"/>
    <property type="evidence" value="ECO:0007669"/>
    <property type="project" value="InterPro"/>
</dbReference>
<sequence length="401" mass="45612">MKKQLFGGLCIAALMSACTSQVPDNEYRIEGTLTGVPDGVVIDLYKNEGNMGIRLRRDTLREGKFMFRDTISSTERLAILVVEKDYPLYALDVWVAPGQRVDIAGKDKFYPLWDVESDILEQREENRFKACAGDVFRHWLEYNIVEYAFIQEADRIRQTGDNASFKQAWAKVDSVRRLSRPLEIERAKREVECLRTAPLSPVWMNHLRDNAGLVQIARQMEDFAPFAVLGEPLQEIFTALPDSVRQSADGKTIYGMLFPQKSVGVGDEMADAILYDTDGNEHRLAEFKGKYILLDFWEQGCVPCMESLPELEEVGDTYAGRLAIVSVSIDPGDWWKKFVREKGLKGNQWNELRERGGTLGAAYGVIVFPYYVLIAPDGKVQDIWTGYTKGRLKKKLKENLK</sequence>
<dbReference type="Pfam" id="PF00578">
    <property type="entry name" value="AhpC-TSA"/>
    <property type="match status" value="1"/>
</dbReference>
<reference evidence="3" key="2">
    <citation type="submission" date="2021-04" db="EMBL/GenBank/DDBJ databases">
        <authorList>
            <person name="Gilroy R."/>
        </authorList>
    </citation>
    <scope>NUCLEOTIDE SEQUENCE</scope>
    <source>
        <strain evidence="3">ChiHjej9B8-1298</strain>
    </source>
</reference>
<dbReference type="InterPro" id="IPR036249">
    <property type="entry name" value="Thioredoxin-like_sf"/>
</dbReference>
<reference evidence="3" key="1">
    <citation type="journal article" date="2021" name="PeerJ">
        <title>Extensive microbial diversity within the chicken gut microbiome revealed by metagenomics and culture.</title>
        <authorList>
            <person name="Gilroy R."/>
            <person name="Ravi A."/>
            <person name="Getino M."/>
            <person name="Pursley I."/>
            <person name="Horton D.L."/>
            <person name="Alikhan N.F."/>
            <person name="Baker D."/>
            <person name="Gharbi K."/>
            <person name="Hall N."/>
            <person name="Watson M."/>
            <person name="Adriaenssens E.M."/>
            <person name="Foster-Nyarko E."/>
            <person name="Jarju S."/>
            <person name="Secka A."/>
            <person name="Antonio M."/>
            <person name="Oren A."/>
            <person name="Chaudhuri R.R."/>
            <person name="La Ragione R."/>
            <person name="Hildebrand F."/>
            <person name="Pallen M.J."/>
        </authorList>
    </citation>
    <scope>NUCLEOTIDE SEQUENCE</scope>
    <source>
        <strain evidence="3">ChiHjej9B8-1298</strain>
    </source>
</reference>
<comment type="caution">
    <text evidence="3">The sequence shown here is derived from an EMBL/GenBank/DDBJ whole genome shotgun (WGS) entry which is preliminary data.</text>
</comment>
<dbReference type="PANTHER" id="PTHR42852">
    <property type="entry name" value="THIOL:DISULFIDE INTERCHANGE PROTEIN DSBE"/>
    <property type="match status" value="1"/>
</dbReference>
<feature type="domain" description="Thioredoxin" evidence="2">
    <location>
        <begin position="263"/>
        <end position="401"/>
    </location>
</feature>
<dbReference type="CDD" id="cd02966">
    <property type="entry name" value="TlpA_like_family"/>
    <property type="match status" value="1"/>
</dbReference>
<name>A0A9D2J200_9BACE</name>
<evidence type="ECO:0000259" key="2">
    <source>
        <dbReference type="PROSITE" id="PS51352"/>
    </source>
</evidence>
<dbReference type="InterPro" id="IPR000866">
    <property type="entry name" value="AhpC/TSA"/>
</dbReference>
<evidence type="ECO:0000313" key="4">
    <source>
        <dbReference type="Proteomes" id="UP000824028"/>
    </source>
</evidence>
<organism evidence="3 4">
    <name type="scientific">Candidatus Bacteroides merdigallinarum</name>
    <dbReference type="NCBI Taxonomy" id="2838473"/>
    <lineage>
        <taxon>Bacteria</taxon>
        <taxon>Pseudomonadati</taxon>
        <taxon>Bacteroidota</taxon>
        <taxon>Bacteroidia</taxon>
        <taxon>Bacteroidales</taxon>
        <taxon>Bacteroidaceae</taxon>
        <taxon>Bacteroides</taxon>
    </lineage>
</organism>
<keyword evidence="1" id="KW-0676">Redox-active center</keyword>
<proteinExistence type="predicted"/>
<dbReference type="Proteomes" id="UP000824028">
    <property type="component" value="Unassembled WGS sequence"/>
</dbReference>
<dbReference type="GO" id="GO:0016491">
    <property type="term" value="F:oxidoreductase activity"/>
    <property type="evidence" value="ECO:0007669"/>
    <property type="project" value="InterPro"/>
</dbReference>
<dbReference type="EMBL" id="DXBX01000056">
    <property type="protein sequence ID" value="HIZ33322.1"/>
    <property type="molecule type" value="Genomic_DNA"/>
</dbReference>
<dbReference type="PROSITE" id="PS51352">
    <property type="entry name" value="THIOREDOXIN_2"/>
    <property type="match status" value="1"/>
</dbReference>
<accession>A0A9D2J200</accession>
<dbReference type="AlphaFoldDB" id="A0A9D2J200"/>
<dbReference type="InterPro" id="IPR050553">
    <property type="entry name" value="Thioredoxin_ResA/DsbE_sf"/>
</dbReference>
<protein>
    <submittedName>
        <fullName evidence="3">AhpC/TSA family protein</fullName>
    </submittedName>
</protein>
<dbReference type="Gene3D" id="3.40.30.10">
    <property type="entry name" value="Glutaredoxin"/>
    <property type="match status" value="1"/>
</dbReference>
<dbReference type="PROSITE" id="PS00194">
    <property type="entry name" value="THIOREDOXIN_1"/>
    <property type="match status" value="1"/>
</dbReference>
<evidence type="ECO:0000313" key="3">
    <source>
        <dbReference type="EMBL" id="HIZ33322.1"/>
    </source>
</evidence>
<dbReference type="InterPro" id="IPR013766">
    <property type="entry name" value="Thioredoxin_domain"/>
</dbReference>
<dbReference type="SUPFAM" id="SSF52833">
    <property type="entry name" value="Thioredoxin-like"/>
    <property type="match status" value="1"/>
</dbReference>
<dbReference type="PANTHER" id="PTHR42852:SF13">
    <property type="entry name" value="PROTEIN DIPZ"/>
    <property type="match status" value="1"/>
</dbReference>
<gene>
    <name evidence="3" type="ORF">H9814_07275</name>
</gene>
<evidence type="ECO:0000256" key="1">
    <source>
        <dbReference type="ARBA" id="ARBA00023284"/>
    </source>
</evidence>
<dbReference type="InterPro" id="IPR017937">
    <property type="entry name" value="Thioredoxin_CS"/>
</dbReference>